<comment type="caution">
    <text evidence="2">The sequence shown here is derived from an EMBL/GenBank/DDBJ whole genome shotgun (WGS) entry which is preliminary data.</text>
</comment>
<gene>
    <name evidence="2" type="ORF">GCM10007857_80190</name>
</gene>
<protein>
    <submittedName>
        <fullName evidence="2">Uncharacterized protein</fullName>
    </submittedName>
</protein>
<dbReference type="EMBL" id="BSOW01000045">
    <property type="protein sequence ID" value="GLR91302.1"/>
    <property type="molecule type" value="Genomic_DNA"/>
</dbReference>
<reference evidence="3" key="1">
    <citation type="journal article" date="2019" name="Int. J. Syst. Evol. Microbiol.">
        <title>The Global Catalogue of Microorganisms (GCM) 10K type strain sequencing project: providing services to taxonomists for standard genome sequencing and annotation.</title>
        <authorList>
            <consortium name="The Broad Institute Genomics Platform"/>
            <consortium name="The Broad Institute Genome Sequencing Center for Infectious Disease"/>
            <person name="Wu L."/>
            <person name="Ma J."/>
        </authorList>
    </citation>
    <scope>NUCLEOTIDE SEQUENCE [LARGE SCALE GENOMIC DNA]</scope>
    <source>
        <strain evidence="3">NBRC 102520</strain>
    </source>
</reference>
<sequence length="89" mass="9919">MTNIIPFVPRIVKRAEEEMPQVEKIDWSTFPPTFSVSQVEPGGFAEIEGLVPMEIARLMLEGLEAYKAKRTPAAKTKAKSSAGKKRRNS</sequence>
<name>A0ABQ6BAA2_9BRAD</name>
<organism evidence="2 3">
    <name type="scientific">Bradyrhizobium iriomotense</name>
    <dbReference type="NCBI Taxonomy" id="441950"/>
    <lineage>
        <taxon>Bacteria</taxon>
        <taxon>Pseudomonadati</taxon>
        <taxon>Pseudomonadota</taxon>
        <taxon>Alphaproteobacteria</taxon>
        <taxon>Hyphomicrobiales</taxon>
        <taxon>Nitrobacteraceae</taxon>
        <taxon>Bradyrhizobium</taxon>
    </lineage>
</organism>
<dbReference type="Proteomes" id="UP001156905">
    <property type="component" value="Unassembled WGS sequence"/>
</dbReference>
<feature type="region of interest" description="Disordered" evidence="1">
    <location>
        <begin position="69"/>
        <end position="89"/>
    </location>
</feature>
<keyword evidence="3" id="KW-1185">Reference proteome</keyword>
<evidence type="ECO:0000256" key="1">
    <source>
        <dbReference type="SAM" id="MobiDB-lite"/>
    </source>
</evidence>
<dbReference type="RefSeq" id="WP_284274584.1">
    <property type="nucleotide sequence ID" value="NZ_BSOW01000045.1"/>
</dbReference>
<evidence type="ECO:0000313" key="2">
    <source>
        <dbReference type="EMBL" id="GLR91302.1"/>
    </source>
</evidence>
<evidence type="ECO:0000313" key="3">
    <source>
        <dbReference type="Proteomes" id="UP001156905"/>
    </source>
</evidence>
<accession>A0ABQ6BAA2</accession>
<proteinExistence type="predicted"/>